<dbReference type="Proteomes" id="UP001589670">
    <property type="component" value="Unassembled WGS sequence"/>
</dbReference>
<feature type="region of interest" description="Disordered" evidence="1">
    <location>
        <begin position="1"/>
        <end position="30"/>
    </location>
</feature>
<keyword evidence="4" id="KW-1185">Reference proteome</keyword>
<proteinExistence type="predicted"/>
<feature type="transmembrane region" description="Helical" evidence="2">
    <location>
        <begin position="107"/>
        <end position="140"/>
    </location>
</feature>
<reference evidence="3 4" key="1">
    <citation type="submission" date="2024-09" db="EMBL/GenBank/DDBJ databases">
        <authorList>
            <person name="Sun Q."/>
            <person name="Mori K."/>
        </authorList>
    </citation>
    <scope>NUCLEOTIDE SEQUENCE [LARGE SCALE GENOMIC DNA]</scope>
    <source>
        <strain evidence="3 4">CECT 9424</strain>
    </source>
</reference>
<gene>
    <name evidence="3" type="ORF">ACFFU4_14720</name>
</gene>
<feature type="compositionally biased region" description="Basic and acidic residues" evidence="1">
    <location>
        <begin position="1"/>
        <end position="14"/>
    </location>
</feature>
<dbReference type="EMBL" id="JBHMEC010000024">
    <property type="protein sequence ID" value="MFB9151005.1"/>
    <property type="molecule type" value="Genomic_DNA"/>
</dbReference>
<feature type="region of interest" description="Disordered" evidence="1">
    <location>
        <begin position="158"/>
        <end position="189"/>
    </location>
</feature>
<evidence type="ECO:0000256" key="2">
    <source>
        <dbReference type="SAM" id="Phobius"/>
    </source>
</evidence>
<comment type="caution">
    <text evidence="3">The sequence shown here is derived from an EMBL/GenBank/DDBJ whole genome shotgun (WGS) entry which is preliminary data.</text>
</comment>
<evidence type="ECO:0000313" key="4">
    <source>
        <dbReference type="Proteomes" id="UP001589670"/>
    </source>
</evidence>
<accession>A0ABV5I2U3</accession>
<evidence type="ECO:0000256" key="1">
    <source>
        <dbReference type="SAM" id="MobiDB-lite"/>
    </source>
</evidence>
<sequence>MTHHMDAGPARTEHVAAGLDGGEGRSPEDAATTEIAVHNAVRRIEKLMREDRRRRARDGLPDLTLPDDLAAAAAARGAKRRHPRTVTHARGALARLLAWRPGPAHGAWAAVFAAVLVWPATVLALLFTGFVICLAGVALFGPEILERLRERAERLVARSGERGGAAADADEEMPEARAARSERLHDLRG</sequence>
<keyword evidence="2" id="KW-1133">Transmembrane helix</keyword>
<name>A0ABV5I2U3_9RHOB</name>
<feature type="compositionally biased region" description="Basic and acidic residues" evidence="1">
    <location>
        <begin position="174"/>
        <end position="189"/>
    </location>
</feature>
<keyword evidence="2" id="KW-0472">Membrane</keyword>
<organism evidence="3 4">
    <name type="scientific">Roseovarius ramblicola</name>
    <dbReference type="NCBI Taxonomy" id="2022336"/>
    <lineage>
        <taxon>Bacteria</taxon>
        <taxon>Pseudomonadati</taxon>
        <taxon>Pseudomonadota</taxon>
        <taxon>Alphaproteobacteria</taxon>
        <taxon>Rhodobacterales</taxon>
        <taxon>Roseobacteraceae</taxon>
        <taxon>Roseovarius</taxon>
    </lineage>
</organism>
<evidence type="ECO:0000313" key="3">
    <source>
        <dbReference type="EMBL" id="MFB9151005.1"/>
    </source>
</evidence>
<keyword evidence="2" id="KW-0812">Transmembrane</keyword>
<protein>
    <submittedName>
        <fullName evidence="3">Uncharacterized protein</fullName>
    </submittedName>
</protein>
<dbReference type="RefSeq" id="WP_377070572.1">
    <property type="nucleotide sequence ID" value="NZ_JBHMEC010000024.1"/>
</dbReference>